<dbReference type="InterPro" id="IPR036056">
    <property type="entry name" value="Fibrinogen-like_C"/>
</dbReference>
<dbReference type="InterPro" id="IPR014716">
    <property type="entry name" value="Fibrinogen_a/b/g_C_1"/>
</dbReference>
<proteinExistence type="predicted"/>
<protein>
    <recommendedName>
        <fullName evidence="2">Fibrinogen C-terminal domain-containing protein</fullName>
    </recommendedName>
</protein>
<feature type="domain" description="Fibrinogen C-terminal" evidence="2">
    <location>
        <begin position="97"/>
        <end position="318"/>
    </location>
</feature>
<organism evidence="3 4">
    <name type="scientific">Meganyctiphanes norvegica</name>
    <name type="common">Northern krill</name>
    <name type="synonym">Thysanopoda norvegica</name>
    <dbReference type="NCBI Taxonomy" id="48144"/>
    <lineage>
        <taxon>Eukaryota</taxon>
        <taxon>Metazoa</taxon>
        <taxon>Ecdysozoa</taxon>
        <taxon>Arthropoda</taxon>
        <taxon>Crustacea</taxon>
        <taxon>Multicrustacea</taxon>
        <taxon>Malacostraca</taxon>
        <taxon>Eumalacostraca</taxon>
        <taxon>Eucarida</taxon>
        <taxon>Euphausiacea</taxon>
        <taxon>Euphausiidae</taxon>
        <taxon>Meganyctiphanes</taxon>
    </lineage>
</organism>
<evidence type="ECO:0000256" key="1">
    <source>
        <dbReference type="SAM" id="SignalP"/>
    </source>
</evidence>
<accession>A0AAV2Q1T5</accession>
<gene>
    <name evidence="3" type="ORF">MNOR_LOCUS6094</name>
</gene>
<dbReference type="GO" id="GO:0005615">
    <property type="term" value="C:extracellular space"/>
    <property type="evidence" value="ECO:0007669"/>
    <property type="project" value="TreeGrafter"/>
</dbReference>
<sequence>MTVVYGGSGRLCVWVLLLAPSALLLVGIIATEAAADGSGDAQDQDSGGLHVIAEDNSVNECYIYKTAIDSLMRAFAVLQEKQETTEEGEDGEDEEIPRHITRPADCYDIMLQDNTENGIYEIFPSSCRRRDWGIRVYCELYNNTGWTVVLRRQEQDDQTDFYRNWREYRDGFGEPNGEYWIGNEALHELSSSGSQQRLRIELEDWDGNKRWAEYKNFEVSEEDSQYQLHIGEYSGDAGDALRIHDGMRFTTYDMDNDSWGSNCAERWKGGFWYEACYRANPMGIYFKKTKSDKGITWRAWYSDSTVLKTVEFKIRPDTSTDGDAW</sequence>
<dbReference type="SMART" id="SM00186">
    <property type="entry name" value="FBG"/>
    <property type="match status" value="1"/>
</dbReference>
<dbReference type="Pfam" id="PF00147">
    <property type="entry name" value="Fibrinogen_C"/>
    <property type="match status" value="1"/>
</dbReference>
<feature type="chain" id="PRO_5043449819" description="Fibrinogen C-terminal domain-containing protein" evidence="1">
    <location>
        <begin position="34"/>
        <end position="325"/>
    </location>
</feature>
<comment type="caution">
    <text evidence="3">The sequence shown here is derived from an EMBL/GenBank/DDBJ whole genome shotgun (WGS) entry which is preliminary data.</text>
</comment>
<name>A0AAV2Q1T5_MEGNR</name>
<dbReference type="PROSITE" id="PS51406">
    <property type="entry name" value="FIBRINOGEN_C_2"/>
    <property type="match status" value="1"/>
</dbReference>
<evidence type="ECO:0000259" key="2">
    <source>
        <dbReference type="PROSITE" id="PS51406"/>
    </source>
</evidence>
<evidence type="ECO:0000313" key="3">
    <source>
        <dbReference type="EMBL" id="CAL4067008.1"/>
    </source>
</evidence>
<reference evidence="3 4" key="1">
    <citation type="submission" date="2024-05" db="EMBL/GenBank/DDBJ databases">
        <authorList>
            <person name="Wallberg A."/>
        </authorList>
    </citation>
    <scope>NUCLEOTIDE SEQUENCE [LARGE SCALE GENOMIC DNA]</scope>
</reference>
<feature type="signal peptide" evidence="1">
    <location>
        <begin position="1"/>
        <end position="33"/>
    </location>
</feature>
<dbReference type="PANTHER" id="PTHR19143">
    <property type="entry name" value="FIBRINOGEN/TENASCIN/ANGIOPOEITIN"/>
    <property type="match status" value="1"/>
</dbReference>
<dbReference type="AlphaFoldDB" id="A0AAV2Q1T5"/>
<dbReference type="CDD" id="cd00087">
    <property type="entry name" value="FReD"/>
    <property type="match status" value="1"/>
</dbReference>
<dbReference type="SUPFAM" id="SSF56496">
    <property type="entry name" value="Fibrinogen C-terminal domain-like"/>
    <property type="match status" value="1"/>
</dbReference>
<dbReference type="InterPro" id="IPR050373">
    <property type="entry name" value="Fibrinogen_C-term_domain"/>
</dbReference>
<evidence type="ECO:0000313" key="4">
    <source>
        <dbReference type="Proteomes" id="UP001497623"/>
    </source>
</evidence>
<dbReference type="InterPro" id="IPR002181">
    <property type="entry name" value="Fibrinogen_a/b/g_C_dom"/>
</dbReference>
<keyword evidence="4" id="KW-1185">Reference proteome</keyword>
<keyword evidence="1" id="KW-0732">Signal</keyword>
<dbReference type="Gene3D" id="3.90.215.10">
    <property type="entry name" value="Gamma Fibrinogen, chain A, domain 1"/>
    <property type="match status" value="1"/>
</dbReference>
<dbReference type="Proteomes" id="UP001497623">
    <property type="component" value="Unassembled WGS sequence"/>
</dbReference>
<dbReference type="EMBL" id="CAXKWB010002455">
    <property type="protein sequence ID" value="CAL4067008.1"/>
    <property type="molecule type" value="Genomic_DNA"/>
</dbReference>